<sequence>MRLIVHDPDLGRAERQSGTVPDWRFARPSSLMAITVLHLVMSPRWNPNPDVRTGRHVVYNLHVHLVFVTKYRRTAFTNEMMTRCEEIMREVCADFEADLKEFNGEEDHVHLLVHYPPKVQLSKLVNSLTGVSARLLRKEYDAHVRRYLWGGHFWSGSYFAGSCGGAPLTVVKQYIENQKRPVG</sequence>
<dbReference type="PANTHER" id="PTHR33360:SF2">
    <property type="entry name" value="TRANSPOSASE FOR INSERTION SEQUENCE ELEMENT IS200"/>
    <property type="match status" value="1"/>
</dbReference>
<organism evidence="2 3">
    <name type="scientific">Streptomyces hygroscopicus</name>
    <dbReference type="NCBI Taxonomy" id="1912"/>
    <lineage>
        <taxon>Bacteria</taxon>
        <taxon>Bacillati</taxon>
        <taxon>Actinomycetota</taxon>
        <taxon>Actinomycetes</taxon>
        <taxon>Kitasatosporales</taxon>
        <taxon>Streptomycetaceae</taxon>
        <taxon>Streptomyces</taxon>
        <taxon>Streptomyces violaceusniger group</taxon>
    </lineage>
</organism>
<reference evidence="2" key="1">
    <citation type="submission" date="2024-05" db="EMBL/GenBank/DDBJ databases">
        <title>Whole genome shotgun sequence of Streptomyces hygroscopicus NBRC 113678.</title>
        <authorList>
            <person name="Komaki H."/>
            <person name="Tamura T."/>
        </authorList>
    </citation>
    <scope>NUCLEOTIDE SEQUENCE</scope>
    <source>
        <strain evidence="2">N11-34</strain>
    </source>
</reference>
<proteinExistence type="predicted"/>
<dbReference type="Pfam" id="PF01797">
    <property type="entry name" value="Y1_Tnp"/>
    <property type="match status" value="1"/>
</dbReference>
<name>A0ABQ3UD91_STRHY</name>
<feature type="domain" description="Transposase IS200-like" evidence="1">
    <location>
        <begin position="58"/>
        <end position="178"/>
    </location>
</feature>
<dbReference type="SUPFAM" id="SSF143422">
    <property type="entry name" value="Transposase IS200-like"/>
    <property type="match status" value="1"/>
</dbReference>
<dbReference type="EMBL" id="BNEK01000005">
    <property type="protein sequence ID" value="GHJ33570.1"/>
    <property type="molecule type" value="Genomic_DNA"/>
</dbReference>
<dbReference type="PANTHER" id="PTHR33360">
    <property type="entry name" value="TRANSPOSASE FOR INSERTION SEQUENCE ELEMENT IS200"/>
    <property type="match status" value="1"/>
</dbReference>
<evidence type="ECO:0000313" key="3">
    <source>
        <dbReference type="Proteomes" id="UP001054854"/>
    </source>
</evidence>
<evidence type="ECO:0000313" key="2">
    <source>
        <dbReference type="EMBL" id="GHJ33570.1"/>
    </source>
</evidence>
<evidence type="ECO:0000259" key="1">
    <source>
        <dbReference type="SMART" id="SM01321"/>
    </source>
</evidence>
<gene>
    <name evidence="2" type="ORF">TPA0910_80030</name>
</gene>
<dbReference type="SMART" id="SM01321">
    <property type="entry name" value="Y1_Tnp"/>
    <property type="match status" value="1"/>
</dbReference>
<accession>A0ABQ3UD91</accession>
<comment type="caution">
    <text evidence="2">The sequence shown here is derived from an EMBL/GenBank/DDBJ whole genome shotgun (WGS) entry which is preliminary data.</text>
</comment>
<dbReference type="InterPro" id="IPR002686">
    <property type="entry name" value="Transposase_17"/>
</dbReference>
<dbReference type="Gene3D" id="3.30.70.1290">
    <property type="entry name" value="Transposase IS200-like"/>
    <property type="match status" value="1"/>
</dbReference>
<dbReference type="NCBIfam" id="NF033573">
    <property type="entry name" value="transpos_IS200"/>
    <property type="match status" value="1"/>
</dbReference>
<keyword evidence="3" id="KW-1185">Reference proteome</keyword>
<dbReference type="InterPro" id="IPR036515">
    <property type="entry name" value="Transposase_17_sf"/>
</dbReference>
<dbReference type="Proteomes" id="UP001054854">
    <property type="component" value="Unassembled WGS sequence"/>
</dbReference>
<protein>
    <recommendedName>
        <fullName evidence="1">Transposase IS200-like domain-containing protein</fullName>
    </recommendedName>
</protein>